<dbReference type="EMBL" id="JAHRIO010047600">
    <property type="protein sequence ID" value="MEQ2173619.1"/>
    <property type="molecule type" value="Genomic_DNA"/>
</dbReference>
<dbReference type="Proteomes" id="UP001476798">
    <property type="component" value="Unassembled WGS sequence"/>
</dbReference>
<proteinExistence type="predicted"/>
<gene>
    <name evidence="1" type="ORF">GOODEAATRI_033895</name>
</gene>
<organism evidence="1 2">
    <name type="scientific">Goodea atripinnis</name>
    <dbReference type="NCBI Taxonomy" id="208336"/>
    <lineage>
        <taxon>Eukaryota</taxon>
        <taxon>Metazoa</taxon>
        <taxon>Chordata</taxon>
        <taxon>Craniata</taxon>
        <taxon>Vertebrata</taxon>
        <taxon>Euteleostomi</taxon>
        <taxon>Actinopterygii</taxon>
        <taxon>Neopterygii</taxon>
        <taxon>Teleostei</taxon>
        <taxon>Neoteleostei</taxon>
        <taxon>Acanthomorphata</taxon>
        <taxon>Ovalentaria</taxon>
        <taxon>Atherinomorphae</taxon>
        <taxon>Cyprinodontiformes</taxon>
        <taxon>Goodeidae</taxon>
        <taxon>Goodea</taxon>
    </lineage>
</organism>
<comment type="caution">
    <text evidence="1">The sequence shown here is derived from an EMBL/GenBank/DDBJ whole genome shotgun (WGS) entry which is preliminary data.</text>
</comment>
<dbReference type="SUPFAM" id="SSF50156">
    <property type="entry name" value="PDZ domain-like"/>
    <property type="match status" value="1"/>
</dbReference>
<evidence type="ECO:0000313" key="1">
    <source>
        <dbReference type="EMBL" id="MEQ2173619.1"/>
    </source>
</evidence>
<keyword evidence="2" id="KW-1185">Reference proteome</keyword>
<reference evidence="1 2" key="1">
    <citation type="submission" date="2021-06" db="EMBL/GenBank/DDBJ databases">
        <authorList>
            <person name="Palmer J.M."/>
        </authorList>
    </citation>
    <scope>NUCLEOTIDE SEQUENCE [LARGE SCALE GENOMIC DNA]</scope>
    <source>
        <strain evidence="1 2">GA_2019</strain>
        <tissue evidence="1">Muscle</tissue>
    </source>
</reference>
<accession>A0ABV0NQB9</accession>
<name>A0ABV0NQB9_9TELE</name>
<sequence length="146" mass="15693">MPAPPELAITTEPLKNIKTRSDITSCCESSSEPALRHSISDGITALYRGYLVIKGVGDSLGVSVAGGKGSPLGDIPIFIAMIQANGVAAKTHRLKNLARPNHVSISAVSVYLNRYKVQLGDHLLFIRLDLEVLQDLPPLFSTVTSW</sequence>
<protein>
    <submittedName>
        <fullName evidence="1">Uncharacterized protein</fullName>
    </submittedName>
</protein>
<dbReference type="Gene3D" id="2.30.42.10">
    <property type="match status" value="1"/>
</dbReference>
<dbReference type="InterPro" id="IPR036034">
    <property type="entry name" value="PDZ_sf"/>
</dbReference>
<evidence type="ECO:0000313" key="2">
    <source>
        <dbReference type="Proteomes" id="UP001476798"/>
    </source>
</evidence>